<dbReference type="Gramene" id="ONIVA01G30620.1">
    <property type="protein sequence ID" value="ONIVA01G30620.1"/>
    <property type="gene ID" value="ONIVA01G30620"/>
</dbReference>
<sequence>MYTQKKPTLKNMIEFPVRFVFIYLYRFYFSGKVARTRPILKANHEQSFCCGYQLYKMEHRKHSEMIKYQQTRADAEDYTAIRKRQFGKSPANGSKQGIFHNYISNVSKDKVIKVKRNMIPVQHISTETPNKMRQRAAKDYVGERVRYGVDHGPRPAGSTTATVYTYFSARGDTDSNTRYFLRFIIFININMNVENARMIYIVKRRE</sequence>
<proteinExistence type="predicted"/>
<dbReference type="Proteomes" id="UP000006591">
    <property type="component" value="Chromosome 1"/>
</dbReference>
<accession>A0A0E0FRA7</accession>
<evidence type="ECO:0000313" key="1">
    <source>
        <dbReference type="EnsemblPlants" id="ONIVA01G30620.1"/>
    </source>
</evidence>
<keyword evidence="2" id="KW-1185">Reference proteome</keyword>
<evidence type="ECO:0000313" key="2">
    <source>
        <dbReference type="Proteomes" id="UP000006591"/>
    </source>
</evidence>
<reference evidence="1" key="2">
    <citation type="submission" date="2018-04" db="EMBL/GenBank/DDBJ databases">
        <title>OnivRS2 (Oryza nivara Reference Sequence Version 2).</title>
        <authorList>
            <person name="Zhang J."/>
            <person name="Kudrna D."/>
            <person name="Lee S."/>
            <person name="Talag J."/>
            <person name="Rajasekar S."/>
            <person name="Welchert J."/>
            <person name="Hsing Y.-I."/>
            <person name="Wing R.A."/>
        </authorList>
    </citation>
    <scope>NUCLEOTIDE SEQUENCE [LARGE SCALE GENOMIC DNA]</scope>
</reference>
<reference evidence="1" key="1">
    <citation type="submission" date="2015-04" db="UniProtKB">
        <authorList>
            <consortium name="EnsemblPlants"/>
        </authorList>
    </citation>
    <scope>IDENTIFICATION</scope>
    <source>
        <strain evidence="1">SL10</strain>
    </source>
</reference>
<dbReference type="HOGENOM" id="CLU_1333795_0_0_1"/>
<dbReference type="AlphaFoldDB" id="A0A0E0FRA7"/>
<protein>
    <submittedName>
        <fullName evidence="1">Uncharacterized protein</fullName>
    </submittedName>
</protein>
<organism evidence="1">
    <name type="scientific">Oryza nivara</name>
    <name type="common">Indian wild rice</name>
    <name type="synonym">Oryza sativa f. spontanea</name>
    <dbReference type="NCBI Taxonomy" id="4536"/>
    <lineage>
        <taxon>Eukaryota</taxon>
        <taxon>Viridiplantae</taxon>
        <taxon>Streptophyta</taxon>
        <taxon>Embryophyta</taxon>
        <taxon>Tracheophyta</taxon>
        <taxon>Spermatophyta</taxon>
        <taxon>Magnoliopsida</taxon>
        <taxon>Liliopsida</taxon>
        <taxon>Poales</taxon>
        <taxon>Poaceae</taxon>
        <taxon>BOP clade</taxon>
        <taxon>Oryzoideae</taxon>
        <taxon>Oryzeae</taxon>
        <taxon>Oryzinae</taxon>
        <taxon>Oryza</taxon>
    </lineage>
</organism>
<dbReference type="EnsemblPlants" id="ONIVA01G30620.1">
    <property type="protein sequence ID" value="ONIVA01G30620.1"/>
    <property type="gene ID" value="ONIVA01G30620"/>
</dbReference>
<name>A0A0E0FRA7_ORYNI</name>